<feature type="domain" description="DUF6596" evidence="9">
    <location>
        <begin position="203"/>
        <end position="303"/>
    </location>
</feature>
<dbReference type="SUPFAM" id="SSF88659">
    <property type="entry name" value="Sigma3 and sigma4 domains of RNA polymerase sigma factors"/>
    <property type="match status" value="1"/>
</dbReference>
<organism evidence="10 11">
    <name type="scientific">Knoellia subterranea KCTC 19937</name>
    <dbReference type="NCBI Taxonomy" id="1385521"/>
    <lineage>
        <taxon>Bacteria</taxon>
        <taxon>Bacillati</taxon>
        <taxon>Actinomycetota</taxon>
        <taxon>Actinomycetes</taxon>
        <taxon>Micrococcales</taxon>
        <taxon>Intrasporangiaceae</taxon>
        <taxon>Knoellia</taxon>
    </lineage>
</organism>
<dbReference type="InterPro" id="IPR019734">
    <property type="entry name" value="TPR_rpt"/>
</dbReference>
<dbReference type="PANTHER" id="PTHR47756:SF2">
    <property type="entry name" value="BLL6612 PROTEIN"/>
    <property type="match status" value="1"/>
</dbReference>
<dbReference type="PROSITE" id="PS50005">
    <property type="entry name" value="TPR"/>
    <property type="match status" value="1"/>
</dbReference>
<dbReference type="Proteomes" id="UP000030011">
    <property type="component" value="Unassembled WGS sequence"/>
</dbReference>
<feature type="domain" description="RNA polymerase sigma factor 70 region 4 type 2" evidence="8">
    <location>
        <begin position="133"/>
        <end position="185"/>
    </location>
</feature>
<dbReference type="SUPFAM" id="SSF88946">
    <property type="entry name" value="Sigma2 domain of RNA polymerase sigma factors"/>
    <property type="match status" value="1"/>
</dbReference>
<dbReference type="Gene3D" id="1.10.10.10">
    <property type="entry name" value="Winged helix-like DNA-binding domain superfamily/Winged helix DNA-binding domain"/>
    <property type="match status" value="1"/>
</dbReference>
<keyword evidence="5" id="KW-0802">TPR repeat</keyword>
<reference evidence="10 11" key="1">
    <citation type="submission" date="2013-08" db="EMBL/GenBank/DDBJ databases">
        <title>The genome sequence of Knoellia subterranea.</title>
        <authorList>
            <person name="Zhu W."/>
            <person name="Wang G."/>
        </authorList>
    </citation>
    <scope>NUCLEOTIDE SEQUENCE [LARGE SCALE GENOMIC DNA]</scope>
    <source>
        <strain evidence="10 11">KCTC 19937</strain>
    </source>
</reference>
<evidence type="ECO:0000256" key="6">
    <source>
        <dbReference type="SAM" id="MobiDB-lite"/>
    </source>
</evidence>
<feature type="domain" description="RNA polymerase sigma-70 region 2" evidence="7">
    <location>
        <begin position="38"/>
        <end position="96"/>
    </location>
</feature>
<keyword evidence="3" id="KW-0731">Sigma factor</keyword>
<dbReference type="EMBL" id="AVPK01000013">
    <property type="protein sequence ID" value="KGN36256.1"/>
    <property type="molecule type" value="Genomic_DNA"/>
</dbReference>
<dbReference type="Gene3D" id="1.25.40.10">
    <property type="entry name" value="Tetratricopeptide repeat domain"/>
    <property type="match status" value="1"/>
</dbReference>
<name>A0A0A0JKT0_9MICO</name>
<dbReference type="Pfam" id="PF04542">
    <property type="entry name" value="Sigma70_r2"/>
    <property type="match status" value="1"/>
</dbReference>
<dbReference type="GO" id="GO:0016987">
    <property type="term" value="F:sigma factor activity"/>
    <property type="evidence" value="ECO:0007669"/>
    <property type="project" value="UniProtKB-KW"/>
</dbReference>
<comment type="similarity">
    <text evidence="1">Belongs to the sigma-70 factor family. ECF subfamily.</text>
</comment>
<dbReference type="AlphaFoldDB" id="A0A0A0JKT0"/>
<keyword evidence="2" id="KW-0805">Transcription regulation</keyword>
<dbReference type="RefSeq" id="WP_052112388.1">
    <property type="nucleotide sequence ID" value="NZ_AVPK01000013.1"/>
</dbReference>
<evidence type="ECO:0000313" key="11">
    <source>
        <dbReference type="Proteomes" id="UP000030011"/>
    </source>
</evidence>
<protein>
    <submittedName>
        <fullName evidence="10">RNA polymerase subunit sigma-24</fullName>
    </submittedName>
</protein>
<comment type="caution">
    <text evidence="10">The sequence shown here is derived from an EMBL/GenBank/DDBJ whole genome shotgun (WGS) entry which is preliminary data.</text>
</comment>
<gene>
    <name evidence="10" type="ORF">N803_05190</name>
</gene>
<dbReference type="Pfam" id="PF20239">
    <property type="entry name" value="DUF6596"/>
    <property type="match status" value="1"/>
</dbReference>
<feature type="region of interest" description="Disordered" evidence="6">
    <location>
        <begin position="1"/>
        <end position="21"/>
    </location>
</feature>
<feature type="repeat" description="TPR" evidence="5">
    <location>
        <begin position="387"/>
        <end position="420"/>
    </location>
</feature>
<evidence type="ECO:0000256" key="4">
    <source>
        <dbReference type="ARBA" id="ARBA00023163"/>
    </source>
</evidence>
<evidence type="ECO:0000256" key="1">
    <source>
        <dbReference type="ARBA" id="ARBA00010641"/>
    </source>
</evidence>
<evidence type="ECO:0000256" key="5">
    <source>
        <dbReference type="PROSITE-ProRule" id="PRU00339"/>
    </source>
</evidence>
<dbReference type="eggNOG" id="COG4941">
    <property type="taxonomic scope" value="Bacteria"/>
</dbReference>
<evidence type="ECO:0000313" key="10">
    <source>
        <dbReference type="EMBL" id="KGN36256.1"/>
    </source>
</evidence>
<dbReference type="PANTHER" id="PTHR47756">
    <property type="entry name" value="BLL6612 PROTEIN-RELATED"/>
    <property type="match status" value="1"/>
</dbReference>
<dbReference type="InterPro" id="IPR013325">
    <property type="entry name" value="RNA_pol_sigma_r2"/>
</dbReference>
<evidence type="ECO:0000259" key="7">
    <source>
        <dbReference type="Pfam" id="PF04542"/>
    </source>
</evidence>
<dbReference type="OrthoDB" id="9780299at2"/>
<evidence type="ECO:0000256" key="3">
    <source>
        <dbReference type="ARBA" id="ARBA00023082"/>
    </source>
</evidence>
<evidence type="ECO:0000256" key="2">
    <source>
        <dbReference type="ARBA" id="ARBA00023015"/>
    </source>
</evidence>
<dbReference type="Pfam" id="PF08281">
    <property type="entry name" value="Sigma70_r4_2"/>
    <property type="match status" value="1"/>
</dbReference>
<dbReference type="InterPro" id="IPR046531">
    <property type="entry name" value="DUF6596"/>
</dbReference>
<sequence length="438" mass="47239">MSTTDSAPGAQPRVDAADTSGATHRAVEAIWRIESGRLIAGLARVTGDVGIAEDMAQEALVAALEQWPRTGVPPNPAGWLMTTAKRRAIDAHRRESNFGRKAAVLGEEAVSGVDSDAVIDAMDDHVHDDVLRLLLTACHPVLSLESRVALTLRCLAGLSTDEIARAFLVPEATAAQRIVRAKNTLADRGVQFELPGPEELSERMSSVLEVVYLVFNEGYSATSGSDWTRPDLCNEAIRLGRLLAGLVPEEPEVHGLLALMEFQASRLPARVGPSGEAVLLPDQDRRLWDRLLVRRGLEGLTRAESLGKPLGPYSLQAGIAACHARALRADDTDWARIVSLYDVLVRVWPSPVVALNRAVAVSFLQGPEAGLKELETVAASGRLDLYPHLHAARGDLHARSGRLEEAAEAFARAAELSRNEADRATFTRRATELRGTPG</sequence>
<dbReference type="Gene3D" id="1.10.1740.10">
    <property type="match status" value="1"/>
</dbReference>
<proteinExistence type="inferred from homology"/>
<dbReference type="STRING" id="1385521.N803_05190"/>
<dbReference type="GO" id="GO:0003677">
    <property type="term" value="F:DNA binding"/>
    <property type="evidence" value="ECO:0007669"/>
    <property type="project" value="InterPro"/>
</dbReference>
<evidence type="ECO:0000259" key="8">
    <source>
        <dbReference type="Pfam" id="PF08281"/>
    </source>
</evidence>
<dbReference type="GO" id="GO:0006352">
    <property type="term" value="P:DNA-templated transcription initiation"/>
    <property type="evidence" value="ECO:0007669"/>
    <property type="project" value="InterPro"/>
</dbReference>
<accession>A0A0A0JKT0</accession>
<dbReference type="InterPro" id="IPR007627">
    <property type="entry name" value="RNA_pol_sigma70_r2"/>
</dbReference>
<dbReference type="InterPro" id="IPR013324">
    <property type="entry name" value="RNA_pol_sigma_r3/r4-like"/>
</dbReference>
<evidence type="ECO:0000259" key="9">
    <source>
        <dbReference type="Pfam" id="PF20239"/>
    </source>
</evidence>
<keyword evidence="11" id="KW-1185">Reference proteome</keyword>
<dbReference type="InterPro" id="IPR013249">
    <property type="entry name" value="RNA_pol_sigma70_r4_t2"/>
</dbReference>
<dbReference type="InterPro" id="IPR011990">
    <property type="entry name" value="TPR-like_helical_dom_sf"/>
</dbReference>
<keyword evidence="4" id="KW-0804">Transcription</keyword>
<dbReference type="InterPro" id="IPR036388">
    <property type="entry name" value="WH-like_DNA-bd_sf"/>
</dbReference>